<dbReference type="AlphaFoldDB" id="A0A1D9LM79"/>
<dbReference type="PRINTS" id="PR00039">
    <property type="entry name" value="HTHLYSR"/>
</dbReference>
<name>A0A1D9LM79_9NEIS</name>
<dbReference type="InterPro" id="IPR036390">
    <property type="entry name" value="WH_DNA-bd_sf"/>
</dbReference>
<reference evidence="6 7" key="1">
    <citation type="submission" date="2016-10" db="EMBL/GenBank/DDBJ databases">
        <title>Chromobacterium muskegensis sp. nov., an insecticidal bacterium isolated from Sphagnum bogs.</title>
        <authorList>
            <person name="Sparks M.E."/>
            <person name="Blackburn M.B."/>
            <person name="Gundersen-Rindal D.E."/>
            <person name="Mitchell A."/>
            <person name="Farrar R."/>
            <person name="Kuhar D."/>
        </authorList>
    </citation>
    <scope>NUCLEOTIDE SEQUENCE [LARGE SCALE GENOMIC DNA]</scope>
    <source>
        <strain evidence="6 7">21-1</strain>
    </source>
</reference>
<evidence type="ECO:0000313" key="7">
    <source>
        <dbReference type="Proteomes" id="UP000178776"/>
    </source>
</evidence>
<dbReference type="SUPFAM" id="SSF46785">
    <property type="entry name" value="Winged helix' DNA-binding domain"/>
    <property type="match status" value="1"/>
</dbReference>
<dbReference type="RefSeq" id="WP_070981371.1">
    <property type="nucleotide sequence ID" value="NZ_CP017707.1"/>
</dbReference>
<keyword evidence="4" id="KW-0804">Transcription</keyword>
<dbReference type="Pfam" id="PF03466">
    <property type="entry name" value="LysR_substrate"/>
    <property type="match status" value="1"/>
</dbReference>
<dbReference type="PANTHER" id="PTHR30537:SF3">
    <property type="entry name" value="TRANSCRIPTIONAL REGULATORY PROTEIN"/>
    <property type="match status" value="1"/>
</dbReference>
<dbReference type="STRING" id="1108595.BKX93_21955"/>
<dbReference type="PANTHER" id="PTHR30537">
    <property type="entry name" value="HTH-TYPE TRANSCRIPTIONAL REGULATOR"/>
    <property type="match status" value="1"/>
</dbReference>
<dbReference type="InterPro" id="IPR005119">
    <property type="entry name" value="LysR_subst-bd"/>
</dbReference>
<proteinExistence type="inferred from homology"/>
<dbReference type="KEGG" id="cvc:BKX93_21955"/>
<dbReference type="SUPFAM" id="SSF53850">
    <property type="entry name" value="Periplasmic binding protein-like II"/>
    <property type="match status" value="1"/>
</dbReference>
<feature type="domain" description="HTH lysR-type" evidence="5">
    <location>
        <begin position="5"/>
        <end position="62"/>
    </location>
</feature>
<dbReference type="GeneID" id="68843865"/>
<dbReference type="EMBL" id="CP017707">
    <property type="protein sequence ID" value="AOZ52406.1"/>
    <property type="molecule type" value="Genomic_DNA"/>
</dbReference>
<evidence type="ECO:0000313" key="6">
    <source>
        <dbReference type="EMBL" id="AOZ52406.1"/>
    </source>
</evidence>
<dbReference type="GO" id="GO:0006351">
    <property type="term" value="P:DNA-templated transcription"/>
    <property type="evidence" value="ECO:0007669"/>
    <property type="project" value="TreeGrafter"/>
</dbReference>
<evidence type="ECO:0000256" key="2">
    <source>
        <dbReference type="ARBA" id="ARBA00023015"/>
    </source>
</evidence>
<organism evidence="6 7">
    <name type="scientific">Chromobacterium vaccinii</name>
    <dbReference type="NCBI Taxonomy" id="1108595"/>
    <lineage>
        <taxon>Bacteria</taxon>
        <taxon>Pseudomonadati</taxon>
        <taxon>Pseudomonadota</taxon>
        <taxon>Betaproteobacteria</taxon>
        <taxon>Neisseriales</taxon>
        <taxon>Chromobacteriaceae</taxon>
        <taxon>Chromobacterium</taxon>
    </lineage>
</organism>
<dbReference type="InterPro" id="IPR036388">
    <property type="entry name" value="WH-like_DNA-bd_sf"/>
</dbReference>
<comment type="similarity">
    <text evidence="1">Belongs to the LysR transcriptional regulatory family.</text>
</comment>
<dbReference type="InterPro" id="IPR058163">
    <property type="entry name" value="LysR-type_TF_proteobact-type"/>
</dbReference>
<gene>
    <name evidence="6" type="ORF">BKX93_21955</name>
</gene>
<keyword evidence="3" id="KW-0238">DNA-binding</keyword>
<accession>A0A1D9LM79</accession>
<evidence type="ECO:0000256" key="4">
    <source>
        <dbReference type="ARBA" id="ARBA00023163"/>
    </source>
</evidence>
<dbReference type="Proteomes" id="UP000178776">
    <property type="component" value="Chromosome"/>
</dbReference>
<evidence type="ECO:0000256" key="1">
    <source>
        <dbReference type="ARBA" id="ARBA00009437"/>
    </source>
</evidence>
<protein>
    <submittedName>
        <fullName evidence="6">LysR family transcriptional regulator</fullName>
    </submittedName>
</protein>
<evidence type="ECO:0000259" key="5">
    <source>
        <dbReference type="PROSITE" id="PS50931"/>
    </source>
</evidence>
<keyword evidence="2" id="KW-0805">Transcription regulation</keyword>
<dbReference type="GO" id="GO:0003700">
    <property type="term" value="F:DNA-binding transcription factor activity"/>
    <property type="evidence" value="ECO:0007669"/>
    <property type="project" value="InterPro"/>
</dbReference>
<dbReference type="Gene3D" id="1.10.10.10">
    <property type="entry name" value="Winged helix-like DNA-binding domain superfamily/Winged helix DNA-binding domain"/>
    <property type="match status" value="1"/>
</dbReference>
<dbReference type="Gene3D" id="3.40.190.290">
    <property type="match status" value="1"/>
</dbReference>
<dbReference type="Pfam" id="PF00126">
    <property type="entry name" value="HTH_1"/>
    <property type="match status" value="1"/>
</dbReference>
<evidence type="ECO:0000256" key="3">
    <source>
        <dbReference type="ARBA" id="ARBA00023125"/>
    </source>
</evidence>
<dbReference type="PROSITE" id="PS50931">
    <property type="entry name" value="HTH_LYSR"/>
    <property type="match status" value="1"/>
</dbReference>
<dbReference type="GO" id="GO:0043565">
    <property type="term" value="F:sequence-specific DNA binding"/>
    <property type="evidence" value="ECO:0007669"/>
    <property type="project" value="TreeGrafter"/>
</dbReference>
<dbReference type="InterPro" id="IPR000847">
    <property type="entry name" value="LysR_HTH_N"/>
</dbReference>
<sequence>MDNTIDWQLYRSFLAVLREGSLSAAARALGQAQPTLGRHIDALEGALGIPLFTRSQGGLLPTDAARALRPHAEAMASHAAALERLASSQGDAPRGVVRITSSEVVGVEVLPPILAELRRRHPALAIELVLSNRAQDLLQREADIAVRMTPPRQAQLIARPVGVIEVGLFAAPGYLAEHGEPAAVDDLDRHSLIGFDQPTAFQREAAKRMPGMAREGFALRSDSDLAQLALLRAGAGLGFCQLPLARRDGLRRILPEHYALRLDTWITMHEDLRHNRACKTAFDALVEGMQRYAGHPPPDRPKFE</sequence>